<dbReference type="InterPro" id="IPR000999">
    <property type="entry name" value="RNase_III_dom"/>
</dbReference>
<evidence type="ECO:0000256" key="14">
    <source>
        <dbReference type="ARBA" id="ARBA00022884"/>
    </source>
</evidence>
<evidence type="ECO:0000256" key="10">
    <source>
        <dbReference type="ARBA" id="ARBA00022723"/>
    </source>
</evidence>
<dbReference type="PROSITE" id="PS50142">
    <property type="entry name" value="RNASE_3_2"/>
    <property type="match status" value="1"/>
</dbReference>
<evidence type="ECO:0000256" key="5">
    <source>
        <dbReference type="ARBA" id="ARBA00022490"/>
    </source>
</evidence>
<feature type="domain" description="DRBM" evidence="17">
    <location>
        <begin position="192"/>
        <end position="256"/>
    </location>
</feature>
<evidence type="ECO:0000256" key="16">
    <source>
        <dbReference type="SAM" id="MobiDB-lite"/>
    </source>
</evidence>
<dbReference type="Pfam" id="PF14622">
    <property type="entry name" value="Ribonucleas_3_3"/>
    <property type="match status" value="1"/>
</dbReference>
<keyword evidence="14 15" id="KW-0694">RNA-binding</keyword>
<dbReference type="GO" id="GO:0046872">
    <property type="term" value="F:metal ion binding"/>
    <property type="evidence" value="ECO:0007669"/>
    <property type="project" value="UniProtKB-KW"/>
</dbReference>
<sequence>MSDAEPAERADTQPDAALPVSGTAGPGEAPPRRKRGMRRRPDLSVLEERIGHRFADRDLLIRALTHVSATNGKNSYQRLEFLGDRVLGLAVADGLYNALPGADEGDLSRRLSSLVRRESCAIVANAWEVGPHLNLGGGEVHGGGRRNAAILADVCEAILGAIFLDAGYGAAKAVIDRAFEADRQTEGTRSRDPKSALQEWAQAQGWPTPTYVVVERSGPDHAPQFHIEARVTGTAPGLGIGGSKRLAEQTAARALLLREGLWTGDEPGEQPE</sequence>
<evidence type="ECO:0000256" key="15">
    <source>
        <dbReference type="HAMAP-Rule" id="MF_00104"/>
    </source>
</evidence>
<evidence type="ECO:0000256" key="12">
    <source>
        <dbReference type="ARBA" id="ARBA00022801"/>
    </source>
</evidence>
<dbReference type="Pfam" id="PF00035">
    <property type="entry name" value="dsrm"/>
    <property type="match status" value="1"/>
</dbReference>
<dbReference type="GO" id="GO:0003725">
    <property type="term" value="F:double-stranded RNA binding"/>
    <property type="evidence" value="ECO:0007669"/>
    <property type="project" value="TreeGrafter"/>
</dbReference>
<dbReference type="InterPro" id="IPR036389">
    <property type="entry name" value="RNase_III_sf"/>
</dbReference>
<keyword evidence="11 15" id="KW-0255">Endonuclease</keyword>
<feature type="binding site" evidence="15">
    <location>
        <position position="156"/>
    </location>
    <ligand>
        <name>Mg(2+)</name>
        <dbReference type="ChEBI" id="CHEBI:18420"/>
    </ligand>
</feature>
<keyword evidence="12 15" id="KW-0378">Hydrolase</keyword>
<dbReference type="GO" id="GO:0005737">
    <property type="term" value="C:cytoplasm"/>
    <property type="evidence" value="ECO:0007669"/>
    <property type="project" value="UniProtKB-SubCell"/>
</dbReference>
<dbReference type="CDD" id="cd10845">
    <property type="entry name" value="DSRM_RNAse_III_family"/>
    <property type="match status" value="1"/>
</dbReference>
<dbReference type="Proteomes" id="UP000061432">
    <property type="component" value="Chromosome"/>
</dbReference>
<dbReference type="SMART" id="SM00535">
    <property type="entry name" value="RIBOc"/>
    <property type="match status" value="1"/>
</dbReference>
<dbReference type="PANTHER" id="PTHR11207">
    <property type="entry name" value="RIBONUCLEASE III"/>
    <property type="match status" value="1"/>
</dbReference>
<dbReference type="PROSITE" id="PS00517">
    <property type="entry name" value="RNASE_3_1"/>
    <property type="match status" value="1"/>
</dbReference>
<keyword evidence="7 15" id="KW-0507">mRNA processing</keyword>
<comment type="similarity">
    <text evidence="3">Belongs to the ribonuclease III family.</text>
</comment>
<organism evidence="19 20">
    <name type="scientific">Methylobacterium aquaticum</name>
    <dbReference type="NCBI Taxonomy" id="270351"/>
    <lineage>
        <taxon>Bacteria</taxon>
        <taxon>Pseudomonadati</taxon>
        <taxon>Pseudomonadota</taxon>
        <taxon>Alphaproteobacteria</taxon>
        <taxon>Hyphomicrobiales</taxon>
        <taxon>Methylobacteriaceae</taxon>
        <taxon>Methylobacterium</taxon>
    </lineage>
</organism>
<evidence type="ECO:0000259" key="17">
    <source>
        <dbReference type="PROSITE" id="PS50137"/>
    </source>
</evidence>
<comment type="cofactor">
    <cofactor evidence="15">
        <name>Mg(2+)</name>
        <dbReference type="ChEBI" id="CHEBI:18420"/>
    </cofactor>
</comment>
<protein>
    <recommendedName>
        <fullName evidence="15">Ribonuclease 3</fullName>
        <ecNumber evidence="15">3.1.26.3</ecNumber>
    </recommendedName>
    <alternativeName>
        <fullName evidence="15">Ribonuclease III</fullName>
        <shortName evidence="15">RNase III</shortName>
    </alternativeName>
</protein>
<keyword evidence="6 15" id="KW-0698">rRNA processing</keyword>
<dbReference type="GO" id="GO:0008033">
    <property type="term" value="P:tRNA processing"/>
    <property type="evidence" value="ECO:0007669"/>
    <property type="project" value="UniProtKB-KW"/>
</dbReference>
<evidence type="ECO:0000256" key="4">
    <source>
        <dbReference type="ARBA" id="ARBA00011738"/>
    </source>
</evidence>
<comment type="catalytic activity">
    <reaction evidence="1 15">
        <text>Endonucleolytic cleavage to 5'-phosphomonoester.</text>
        <dbReference type="EC" id="3.1.26.3"/>
    </reaction>
</comment>
<evidence type="ECO:0000259" key="18">
    <source>
        <dbReference type="PROSITE" id="PS50142"/>
    </source>
</evidence>
<dbReference type="NCBIfam" id="TIGR02191">
    <property type="entry name" value="RNaseIII"/>
    <property type="match status" value="1"/>
</dbReference>
<dbReference type="Gene3D" id="1.10.1520.10">
    <property type="entry name" value="Ribonuclease III domain"/>
    <property type="match status" value="1"/>
</dbReference>
<proteinExistence type="inferred from homology"/>
<evidence type="ECO:0000313" key="20">
    <source>
        <dbReference type="Proteomes" id="UP000061432"/>
    </source>
</evidence>
<dbReference type="EMBL" id="AP014704">
    <property type="protein sequence ID" value="BAQ46015.1"/>
    <property type="molecule type" value="Genomic_DNA"/>
</dbReference>
<evidence type="ECO:0000256" key="9">
    <source>
        <dbReference type="ARBA" id="ARBA00022722"/>
    </source>
</evidence>
<feature type="binding site" evidence="15">
    <location>
        <position position="80"/>
    </location>
    <ligand>
        <name>Mg(2+)</name>
        <dbReference type="ChEBI" id="CHEBI:18420"/>
    </ligand>
</feature>
<accession>A0A0C6FSZ1</accession>
<gene>
    <name evidence="15 19" type="primary">rnc</name>
    <name evidence="19" type="ORF">Maq22A_c14115</name>
</gene>
<dbReference type="PROSITE" id="PS50137">
    <property type="entry name" value="DS_RBD"/>
    <property type="match status" value="1"/>
</dbReference>
<evidence type="ECO:0000313" key="19">
    <source>
        <dbReference type="EMBL" id="BAQ46015.1"/>
    </source>
</evidence>
<keyword evidence="13 15" id="KW-0460">Magnesium</keyword>
<dbReference type="CDD" id="cd00593">
    <property type="entry name" value="RIBOc"/>
    <property type="match status" value="1"/>
</dbReference>
<evidence type="ECO:0000256" key="7">
    <source>
        <dbReference type="ARBA" id="ARBA00022664"/>
    </source>
</evidence>
<evidence type="ECO:0000256" key="11">
    <source>
        <dbReference type="ARBA" id="ARBA00022759"/>
    </source>
</evidence>
<dbReference type="HAMAP" id="MF_00104">
    <property type="entry name" value="RNase_III"/>
    <property type="match status" value="1"/>
</dbReference>
<feature type="binding site" evidence="15">
    <location>
        <position position="153"/>
    </location>
    <ligand>
        <name>Mg(2+)</name>
        <dbReference type="ChEBI" id="CHEBI:18420"/>
    </ligand>
</feature>
<feature type="region of interest" description="Disordered" evidence="16">
    <location>
        <begin position="1"/>
        <end position="41"/>
    </location>
</feature>
<dbReference type="GO" id="GO:0006364">
    <property type="term" value="P:rRNA processing"/>
    <property type="evidence" value="ECO:0007669"/>
    <property type="project" value="UniProtKB-UniRule"/>
</dbReference>
<keyword evidence="15" id="KW-0699">rRNA-binding</keyword>
<feature type="active site" evidence="15">
    <location>
        <position position="84"/>
    </location>
</feature>
<evidence type="ECO:0000256" key="1">
    <source>
        <dbReference type="ARBA" id="ARBA00000109"/>
    </source>
</evidence>
<feature type="compositionally biased region" description="Basic and acidic residues" evidence="16">
    <location>
        <begin position="1"/>
        <end position="12"/>
    </location>
</feature>
<dbReference type="SUPFAM" id="SSF69065">
    <property type="entry name" value="RNase III domain-like"/>
    <property type="match status" value="1"/>
</dbReference>
<comment type="subunit">
    <text evidence="4 15">Homodimer.</text>
</comment>
<dbReference type="PANTHER" id="PTHR11207:SF0">
    <property type="entry name" value="RIBONUCLEASE 3"/>
    <property type="match status" value="1"/>
</dbReference>
<dbReference type="KEGG" id="maqu:Maq22A_c14115"/>
<dbReference type="GO" id="GO:0004525">
    <property type="term" value="F:ribonuclease III activity"/>
    <property type="evidence" value="ECO:0007669"/>
    <property type="project" value="UniProtKB-UniRule"/>
</dbReference>
<dbReference type="SUPFAM" id="SSF54768">
    <property type="entry name" value="dsRNA-binding domain-like"/>
    <property type="match status" value="1"/>
</dbReference>
<evidence type="ECO:0000256" key="13">
    <source>
        <dbReference type="ARBA" id="ARBA00022842"/>
    </source>
</evidence>
<evidence type="ECO:0000256" key="3">
    <source>
        <dbReference type="ARBA" id="ARBA00010183"/>
    </source>
</evidence>
<dbReference type="EC" id="3.1.26.3" evidence="15"/>
<keyword evidence="10 15" id="KW-0479">Metal-binding</keyword>
<evidence type="ECO:0000256" key="6">
    <source>
        <dbReference type="ARBA" id="ARBA00022552"/>
    </source>
</evidence>
<reference evidence="19 20" key="1">
    <citation type="journal article" date="2015" name="Genome Announc.">
        <title>Complete Genome Sequence of Methylobacterium aquaticum Strain 22A, Isolated from Racomitrium japonicum Moss.</title>
        <authorList>
            <person name="Tani A."/>
            <person name="Ogura Y."/>
            <person name="Hayashi T."/>
            <person name="Kimbara K."/>
        </authorList>
    </citation>
    <scope>NUCLEOTIDE SEQUENCE [LARGE SCALE GENOMIC DNA]</scope>
    <source>
        <strain evidence="19 20">MA-22A</strain>
    </source>
</reference>
<dbReference type="GO" id="GO:0010468">
    <property type="term" value="P:regulation of gene expression"/>
    <property type="evidence" value="ECO:0007669"/>
    <property type="project" value="TreeGrafter"/>
</dbReference>
<keyword evidence="5 15" id="KW-0963">Cytoplasm</keyword>
<reference evidence="20" key="2">
    <citation type="submission" date="2015-01" db="EMBL/GenBank/DDBJ databases">
        <title>Complete genome sequence of Methylobacterium aquaticum strain 22A.</title>
        <authorList>
            <person name="Tani A."/>
            <person name="Ogura Y."/>
            <person name="Hayashi T."/>
        </authorList>
    </citation>
    <scope>NUCLEOTIDE SEQUENCE [LARGE SCALE GENOMIC DNA]</scope>
    <source>
        <strain evidence="20">MA-22A</strain>
    </source>
</reference>
<dbReference type="InterPro" id="IPR011907">
    <property type="entry name" value="RNase_III"/>
</dbReference>
<evidence type="ECO:0000256" key="2">
    <source>
        <dbReference type="ARBA" id="ARBA00004496"/>
    </source>
</evidence>
<keyword evidence="8 15" id="KW-0819">tRNA processing</keyword>
<dbReference type="AlphaFoldDB" id="A0A0C6FSZ1"/>
<comment type="subcellular location">
    <subcellularLocation>
        <location evidence="2 15">Cytoplasm</location>
    </subcellularLocation>
</comment>
<feature type="active site" evidence="15">
    <location>
        <position position="156"/>
    </location>
</feature>
<dbReference type="FunFam" id="3.30.160.20:FF:000003">
    <property type="entry name" value="Ribonuclease 3"/>
    <property type="match status" value="1"/>
</dbReference>
<keyword evidence="9 15" id="KW-0540">Nuclease</keyword>
<dbReference type="PATRIC" id="fig|270351.10.peg.2716"/>
<dbReference type="Gene3D" id="3.30.160.20">
    <property type="match status" value="1"/>
</dbReference>
<dbReference type="FunFam" id="1.10.1520.10:FF:000001">
    <property type="entry name" value="Ribonuclease 3"/>
    <property type="match status" value="1"/>
</dbReference>
<dbReference type="SMART" id="SM00358">
    <property type="entry name" value="DSRM"/>
    <property type="match status" value="1"/>
</dbReference>
<dbReference type="InterPro" id="IPR014720">
    <property type="entry name" value="dsRBD_dom"/>
</dbReference>
<dbReference type="STRING" id="270351.Maq22A_c14115"/>
<name>A0A0C6FSZ1_9HYPH</name>
<feature type="domain" description="RNase III" evidence="18">
    <location>
        <begin position="43"/>
        <end position="167"/>
    </location>
</feature>
<dbReference type="GO" id="GO:0019843">
    <property type="term" value="F:rRNA binding"/>
    <property type="evidence" value="ECO:0007669"/>
    <property type="project" value="UniProtKB-KW"/>
</dbReference>
<dbReference type="GO" id="GO:0006397">
    <property type="term" value="P:mRNA processing"/>
    <property type="evidence" value="ECO:0007669"/>
    <property type="project" value="UniProtKB-UniRule"/>
</dbReference>
<evidence type="ECO:0000256" key="8">
    <source>
        <dbReference type="ARBA" id="ARBA00022694"/>
    </source>
</evidence>
<dbReference type="GO" id="GO:0042802">
    <property type="term" value="F:identical protein binding"/>
    <property type="evidence" value="ECO:0007669"/>
    <property type="project" value="UniProtKB-ARBA"/>
</dbReference>
<comment type="function">
    <text evidence="15">Digests double-stranded RNA. Involved in the processing of primary rRNA transcript to yield the immediate precursors to the large and small rRNAs (23S and 16S). Processes some mRNAs, and tRNAs when they are encoded in the rRNA operon. Processes pre-crRNA and tracrRNA of type II CRISPR loci if present in the organism.</text>
</comment>